<dbReference type="Pfam" id="PF01042">
    <property type="entry name" value="Ribonuc_L-PSP"/>
    <property type="match status" value="1"/>
</dbReference>
<dbReference type="Proteomes" id="UP000481288">
    <property type="component" value="Unassembled WGS sequence"/>
</dbReference>
<dbReference type="OrthoDB" id="309640at2759"/>
<evidence type="ECO:0000313" key="2">
    <source>
        <dbReference type="EMBL" id="TVY57169.1"/>
    </source>
</evidence>
<dbReference type="GO" id="GO:0005739">
    <property type="term" value="C:mitochondrion"/>
    <property type="evidence" value="ECO:0007669"/>
    <property type="project" value="TreeGrafter"/>
</dbReference>
<proteinExistence type="inferred from homology"/>
<reference evidence="2 3" key="1">
    <citation type="submission" date="2018-05" db="EMBL/GenBank/DDBJ databases">
        <title>Whole genome sequencing for identification of molecular markers to develop diagnostic detection tools for the regulated plant pathogen Lachnellula willkommii.</title>
        <authorList>
            <person name="Giroux E."/>
            <person name="Bilodeau G."/>
        </authorList>
    </citation>
    <scope>NUCLEOTIDE SEQUENCE [LARGE SCALE GENOMIC DNA]</scope>
    <source>
        <strain evidence="2 3">CBS 625.97</strain>
    </source>
</reference>
<organism evidence="2 3">
    <name type="scientific">Lachnellula cervina</name>
    <dbReference type="NCBI Taxonomy" id="1316786"/>
    <lineage>
        <taxon>Eukaryota</taxon>
        <taxon>Fungi</taxon>
        <taxon>Dikarya</taxon>
        <taxon>Ascomycota</taxon>
        <taxon>Pezizomycotina</taxon>
        <taxon>Leotiomycetes</taxon>
        <taxon>Helotiales</taxon>
        <taxon>Lachnaceae</taxon>
        <taxon>Lachnellula</taxon>
    </lineage>
</organism>
<dbReference type="CDD" id="cd00448">
    <property type="entry name" value="YjgF_YER057c_UK114_family"/>
    <property type="match status" value="1"/>
</dbReference>
<dbReference type="EMBL" id="QGMG01000109">
    <property type="protein sequence ID" value="TVY57169.1"/>
    <property type="molecule type" value="Genomic_DNA"/>
</dbReference>
<dbReference type="Gene3D" id="3.30.1330.40">
    <property type="entry name" value="RutC-like"/>
    <property type="match status" value="1"/>
</dbReference>
<accession>A0A7D8UVT1</accession>
<dbReference type="AlphaFoldDB" id="A0A7D8UVT1"/>
<dbReference type="GO" id="GO:0019239">
    <property type="term" value="F:deaminase activity"/>
    <property type="evidence" value="ECO:0007669"/>
    <property type="project" value="TreeGrafter"/>
</dbReference>
<name>A0A7D8UVT1_9HELO</name>
<dbReference type="PANTHER" id="PTHR11803:SF58">
    <property type="entry name" value="PROTEIN HMF1-RELATED"/>
    <property type="match status" value="1"/>
</dbReference>
<keyword evidence="3" id="KW-1185">Reference proteome</keyword>
<evidence type="ECO:0000313" key="3">
    <source>
        <dbReference type="Proteomes" id="UP000481288"/>
    </source>
</evidence>
<dbReference type="PANTHER" id="PTHR11803">
    <property type="entry name" value="2-IMINOBUTANOATE/2-IMINOPROPANOATE DEAMINASE RIDA"/>
    <property type="match status" value="1"/>
</dbReference>
<protein>
    <submittedName>
        <fullName evidence="2">Protein mmf1, mitochondrial</fullName>
    </submittedName>
</protein>
<gene>
    <name evidence="2" type="primary">mmf1_1</name>
    <name evidence="2" type="ORF">LCER1_G002592</name>
</gene>
<comment type="similarity">
    <text evidence="1">Belongs to the RutC family.</text>
</comment>
<dbReference type="FunFam" id="3.30.1330.40:FF:000001">
    <property type="entry name" value="L-PSP family endoribonuclease"/>
    <property type="match status" value="1"/>
</dbReference>
<comment type="caution">
    <text evidence="2">The sequence shown here is derived from an EMBL/GenBank/DDBJ whole genome shotgun (WGS) entry which is preliminary data.</text>
</comment>
<dbReference type="InterPro" id="IPR006175">
    <property type="entry name" value="YjgF/YER057c/UK114"/>
</dbReference>
<evidence type="ECO:0000256" key="1">
    <source>
        <dbReference type="ARBA" id="ARBA00010552"/>
    </source>
</evidence>
<sequence>MGGEIKAVLSDNACAFPPSLFHHAKVYNGVVYCAGQVGADVQGKLVSEDIKEQTAKTFANISAILETSGSALERVLKVNIYMVDNADYAGMNEVYSKLMPDPKPPRACVFIQGLPGGAKVEIECVAAEI</sequence>
<dbReference type="SUPFAM" id="SSF55298">
    <property type="entry name" value="YjgF-like"/>
    <property type="match status" value="1"/>
</dbReference>
<dbReference type="InterPro" id="IPR035959">
    <property type="entry name" value="RutC-like_sf"/>
</dbReference>
<dbReference type="GO" id="GO:0005829">
    <property type="term" value="C:cytosol"/>
    <property type="evidence" value="ECO:0007669"/>
    <property type="project" value="TreeGrafter"/>
</dbReference>